<reference evidence="2 3" key="1">
    <citation type="submission" date="2016-03" db="EMBL/GenBank/DDBJ databases">
        <title>Whole genome sequencing of Grifola frondosa 9006-11.</title>
        <authorList>
            <person name="Min B."/>
            <person name="Park H."/>
            <person name="Kim J.-G."/>
            <person name="Cho H."/>
            <person name="Oh Y.-L."/>
            <person name="Kong W.-S."/>
            <person name="Choi I.-G."/>
        </authorList>
    </citation>
    <scope>NUCLEOTIDE SEQUENCE [LARGE SCALE GENOMIC DNA]</scope>
    <source>
        <strain evidence="2 3">9006-11</strain>
    </source>
</reference>
<organism evidence="2 3">
    <name type="scientific">Grifola frondosa</name>
    <name type="common">Maitake</name>
    <name type="synonym">Polyporus frondosus</name>
    <dbReference type="NCBI Taxonomy" id="5627"/>
    <lineage>
        <taxon>Eukaryota</taxon>
        <taxon>Fungi</taxon>
        <taxon>Dikarya</taxon>
        <taxon>Basidiomycota</taxon>
        <taxon>Agaricomycotina</taxon>
        <taxon>Agaricomycetes</taxon>
        <taxon>Polyporales</taxon>
        <taxon>Grifolaceae</taxon>
        <taxon>Grifola</taxon>
    </lineage>
</organism>
<sequence length="578" mass="63582">MMREECDNALHRITQLQPRSAPASPQRHNTFMPQERDVGWPSLPPSSAPAASSSMLVMRMPQVSGSATSAKALGLSHMLRQQQGQLSPPLIASGSWPAGSYINETPAGEDTHRPSAQSLGELSDATSYDSDVQQQELATAKSRRKKHLQKAQIAEQQAACEANRAAVNVQPHRYARFDWSSIPVTGWPAEVPAIVNTDPMYSGEWSTYVPHDKMTGLAFIKTAQKDHHAQVRVMDLIKQIQEDLRLSVLVGLQYMFQNWQNPESEARRDAKSHKFLRQLRLRDEAQAQAMKIAVNPTAESSTAPTMDRDDPMEGFITVSSKSAGKRKVVDNSPPPTSGPAKKKCDAQIGGHLPQPRTENSIDEWISWYLQNPARVPAGTRTFPSGGWYHADLESFRIAWLVAPRTGGTPAINAWAANVRALFSICGLFDHIMTEGNYPHTTMELLEPFPSPATNTTIFDVARWFAHVGISTRGVKVMEEFFPRHRNLREGHAVDAVPPYDTYPCNAADITIVLPIDELIRIEVDVLMATAVPENTTADTTAAPSSSVDNLPQGHDSLTEGAPPDEGEANSREPAEPET</sequence>
<feature type="compositionally biased region" description="Low complexity" evidence="1">
    <location>
        <begin position="536"/>
        <end position="546"/>
    </location>
</feature>
<comment type="caution">
    <text evidence="2">The sequence shown here is derived from an EMBL/GenBank/DDBJ whole genome shotgun (WGS) entry which is preliminary data.</text>
</comment>
<gene>
    <name evidence="2" type="ORF">A0H81_06569</name>
</gene>
<protein>
    <submittedName>
        <fullName evidence="2">Uncharacterized protein</fullName>
    </submittedName>
</protein>
<dbReference type="OrthoDB" id="2919381at2759"/>
<proteinExistence type="predicted"/>
<feature type="region of interest" description="Disordered" evidence="1">
    <location>
        <begin position="15"/>
        <end position="52"/>
    </location>
</feature>
<feature type="compositionally biased region" description="Polar residues" evidence="1">
    <location>
        <begin position="114"/>
        <end position="134"/>
    </location>
</feature>
<feature type="region of interest" description="Disordered" evidence="1">
    <location>
        <begin position="97"/>
        <end position="134"/>
    </location>
</feature>
<dbReference type="OMA" id="CNAADIT"/>
<feature type="region of interest" description="Disordered" evidence="1">
    <location>
        <begin position="536"/>
        <end position="578"/>
    </location>
</feature>
<accession>A0A1C7M9R0</accession>
<feature type="compositionally biased region" description="Basic and acidic residues" evidence="1">
    <location>
        <begin position="568"/>
        <end position="578"/>
    </location>
</feature>
<evidence type="ECO:0000256" key="1">
    <source>
        <dbReference type="SAM" id="MobiDB-lite"/>
    </source>
</evidence>
<feature type="region of interest" description="Disordered" evidence="1">
    <location>
        <begin position="321"/>
        <end position="347"/>
    </location>
</feature>
<name>A0A1C7M9R0_GRIFR</name>
<evidence type="ECO:0000313" key="2">
    <source>
        <dbReference type="EMBL" id="OBZ73621.1"/>
    </source>
</evidence>
<dbReference type="Proteomes" id="UP000092993">
    <property type="component" value="Unassembled WGS sequence"/>
</dbReference>
<evidence type="ECO:0000313" key="3">
    <source>
        <dbReference type="Proteomes" id="UP000092993"/>
    </source>
</evidence>
<dbReference type="EMBL" id="LUGG01000006">
    <property type="protein sequence ID" value="OBZ73621.1"/>
    <property type="molecule type" value="Genomic_DNA"/>
</dbReference>
<dbReference type="AlphaFoldDB" id="A0A1C7M9R0"/>
<keyword evidence="3" id="KW-1185">Reference proteome</keyword>